<proteinExistence type="predicted"/>
<evidence type="ECO:0000313" key="3">
    <source>
        <dbReference type="Proteomes" id="UP000285757"/>
    </source>
</evidence>
<evidence type="ECO:0000259" key="1">
    <source>
        <dbReference type="Pfam" id="PF19921"/>
    </source>
</evidence>
<dbReference type="Pfam" id="PF19921">
    <property type="entry name" value="bpX5"/>
    <property type="match status" value="1"/>
</dbReference>
<sequence length="144" mass="16022">MSQPTMNWTWRARRVPADAQAAVAWGEVAQRLYARLLQLPDEHAARLQATANRDVLVLSGAAGDLPWVEGIAYAAADERAPGLWLPTSWEPDVPTDLLAQALSKKFARAPLLLWRDPPAVVPLDRQLPVTAQHLQRIDAYWTGR</sequence>
<gene>
    <name evidence="2" type="ORF">BK671_09595</name>
</gene>
<dbReference type="AlphaFoldDB" id="A0A423LMW1"/>
<accession>A0A423LMW1</accession>
<protein>
    <recommendedName>
        <fullName evidence="1">MoxR-vWA-beta-propeller ternary system domain-containing protein</fullName>
    </recommendedName>
</protein>
<name>A0A423LMW1_PSEFL</name>
<feature type="domain" description="MoxR-vWA-beta-propeller ternary system" evidence="1">
    <location>
        <begin position="7"/>
        <end position="141"/>
    </location>
</feature>
<evidence type="ECO:0000313" key="2">
    <source>
        <dbReference type="EMBL" id="RON69659.1"/>
    </source>
</evidence>
<dbReference type="Proteomes" id="UP000285757">
    <property type="component" value="Unassembled WGS sequence"/>
</dbReference>
<dbReference type="InterPro" id="IPR045548">
    <property type="entry name" value="bpX5"/>
</dbReference>
<comment type="caution">
    <text evidence="2">The sequence shown here is derived from an EMBL/GenBank/DDBJ whole genome shotgun (WGS) entry which is preliminary data.</text>
</comment>
<dbReference type="EMBL" id="MOBU01000006">
    <property type="protein sequence ID" value="RON69659.1"/>
    <property type="molecule type" value="Genomic_DNA"/>
</dbReference>
<organism evidence="2 3">
    <name type="scientific">Pseudomonas fluorescens</name>
    <dbReference type="NCBI Taxonomy" id="294"/>
    <lineage>
        <taxon>Bacteria</taxon>
        <taxon>Pseudomonadati</taxon>
        <taxon>Pseudomonadota</taxon>
        <taxon>Gammaproteobacteria</taxon>
        <taxon>Pseudomonadales</taxon>
        <taxon>Pseudomonadaceae</taxon>
        <taxon>Pseudomonas</taxon>
    </lineage>
</organism>
<reference evidence="2 3" key="1">
    <citation type="submission" date="2016-10" db="EMBL/GenBank/DDBJ databases">
        <title>Comparative genome analysis of multiple Pseudomonas spp. focuses on biocontrol and plant growth promoting traits.</title>
        <authorList>
            <person name="Tao X.-Y."/>
            <person name="Taylor C.G."/>
        </authorList>
    </citation>
    <scope>NUCLEOTIDE SEQUENCE [LARGE SCALE GENOMIC DNA]</scope>
    <source>
        <strain evidence="2 3">24D3</strain>
    </source>
</reference>